<dbReference type="RefSeq" id="WP_085816100.1">
    <property type="nucleotide sequence ID" value="NZ_FWFU01000001.1"/>
</dbReference>
<evidence type="ECO:0000259" key="3">
    <source>
        <dbReference type="Pfam" id="PF01370"/>
    </source>
</evidence>
<feature type="domain" description="NAD-dependent epimerase/dehydratase" evidence="3">
    <location>
        <begin position="3"/>
        <end position="226"/>
    </location>
</feature>
<dbReference type="Gene3D" id="3.90.25.10">
    <property type="entry name" value="UDP-galactose 4-epimerase, domain 1"/>
    <property type="match status" value="1"/>
</dbReference>
<comment type="similarity">
    <text evidence="2">Belongs to the NAD(P)-dependent epimerase/dehydratase family.</text>
</comment>
<keyword evidence="5" id="KW-1185">Reference proteome</keyword>
<sequence length="310" mass="33665">MRILVTGGCGFVGVNLSHYLKSSGYNVRVFDNMRLGSPAHLEGLDVEIIEGDMRDRSAVERAVDGVDAVVHLAADTRVIPSIEDPQFNFDNNVIGTFNLIEAMRAAGVTRLVNASTGGAILGDVPPPVHEGMVPEPISPYGASKLACEGYLSAYAGSYGMQAASLRFTNVYGPRSFHKGSVVAHFMKQILKQDDLVVYGDGSQARDYIYVDDLCKGIMECITRGAAGVIQLGTGIPTPLNDLIAVLRDVAGADGITFNVRYEDWRPGEIRDTYGLIDKANAVLDFAPEVKLDEGVARTWAWFRERYQQGD</sequence>
<organism evidence="4 5">
    <name type="scientific">Roseovarius halotolerans</name>
    <dbReference type="NCBI Taxonomy" id="505353"/>
    <lineage>
        <taxon>Bacteria</taxon>
        <taxon>Pseudomonadati</taxon>
        <taxon>Pseudomonadota</taxon>
        <taxon>Alphaproteobacteria</taxon>
        <taxon>Rhodobacterales</taxon>
        <taxon>Roseobacteraceae</taxon>
        <taxon>Roseovarius</taxon>
    </lineage>
</organism>
<dbReference type="EC" id="5.1.3.2" evidence="4"/>
<dbReference type="InterPro" id="IPR001509">
    <property type="entry name" value="Epimerase_deHydtase"/>
</dbReference>
<comment type="pathway">
    <text evidence="1">Bacterial outer membrane biogenesis; LPS O-antigen biosynthesis.</text>
</comment>
<dbReference type="Gene3D" id="3.40.50.720">
    <property type="entry name" value="NAD(P)-binding Rossmann-like Domain"/>
    <property type="match status" value="1"/>
</dbReference>
<protein>
    <submittedName>
        <fullName evidence="4">UDP-glucose 4-epimerase</fullName>
        <ecNumber evidence="4">5.1.3.2</ecNumber>
    </submittedName>
</protein>
<evidence type="ECO:0000256" key="1">
    <source>
        <dbReference type="ARBA" id="ARBA00005125"/>
    </source>
</evidence>
<evidence type="ECO:0000313" key="4">
    <source>
        <dbReference type="EMBL" id="SLN15890.1"/>
    </source>
</evidence>
<dbReference type="PANTHER" id="PTHR43000">
    <property type="entry name" value="DTDP-D-GLUCOSE 4,6-DEHYDRATASE-RELATED"/>
    <property type="match status" value="1"/>
</dbReference>
<dbReference type="InterPro" id="IPR036291">
    <property type="entry name" value="NAD(P)-bd_dom_sf"/>
</dbReference>
<dbReference type="OrthoDB" id="9801785at2"/>
<dbReference type="GO" id="GO:0003978">
    <property type="term" value="F:UDP-glucose 4-epimerase activity"/>
    <property type="evidence" value="ECO:0007669"/>
    <property type="project" value="UniProtKB-EC"/>
</dbReference>
<proteinExistence type="inferred from homology"/>
<name>A0A1X6YBL6_9RHOB</name>
<dbReference type="Pfam" id="PF01370">
    <property type="entry name" value="Epimerase"/>
    <property type="match status" value="1"/>
</dbReference>
<dbReference type="AlphaFoldDB" id="A0A1X6YBL6"/>
<reference evidence="4 5" key="1">
    <citation type="submission" date="2017-03" db="EMBL/GenBank/DDBJ databases">
        <authorList>
            <person name="Afonso C.L."/>
            <person name="Miller P.J."/>
            <person name="Scott M.A."/>
            <person name="Spackman E."/>
            <person name="Goraichik I."/>
            <person name="Dimitrov K.M."/>
            <person name="Suarez D.L."/>
            <person name="Swayne D.E."/>
        </authorList>
    </citation>
    <scope>NUCLEOTIDE SEQUENCE [LARGE SCALE GENOMIC DNA]</scope>
    <source>
        <strain evidence="4 5">CECT 8110</strain>
    </source>
</reference>
<dbReference type="Proteomes" id="UP000193207">
    <property type="component" value="Unassembled WGS sequence"/>
</dbReference>
<evidence type="ECO:0000313" key="5">
    <source>
        <dbReference type="Proteomes" id="UP000193207"/>
    </source>
</evidence>
<dbReference type="SUPFAM" id="SSF51735">
    <property type="entry name" value="NAD(P)-binding Rossmann-fold domains"/>
    <property type="match status" value="1"/>
</dbReference>
<accession>A0A1X6YBL6</accession>
<dbReference type="EMBL" id="FWFU01000001">
    <property type="protein sequence ID" value="SLN15890.1"/>
    <property type="molecule type" value="Genomic_DNA"/>
</dbReference>
<gene>
    <name evidence="4" type="ORF">ROH8110_00396</name>
</gene>
<evidence type="ECO:0000256" key="2">
    <source>
        <dbReference type="ARBA" id="ARBA00007637"/>
    </source>
</evidence>
<keyword evidence="4" id="KW-0413">Isomerase</keyword>